<proteinExistence type="predicted"/>
<dbReference type="EMBL" id="JAPCID010000075">
    <property type="protein sequence ID" value="MDA0142113.1"/>
    <property type="molecule type" value="Genomic_DNA"/>
</dbReference>
<dbReference type="Proteomes" id="UP001147700">
    <property type="component" value="Unassembled WGS sequence"/>
</dbReference>
<dbReference type="RefSeq" id="WP_202953968.1">
    <property type="nucleotide sequence ID" value="NZ_JAPCID010000075.1"/>
</dbReference>
<accession>A0ABT4RU54</accession>
<comment type="caution">
    <text evidence="2">The sequence shown here is derived from an EMBL/GenBank/DDBJ whole genome shotgun (WGS) entry which is preliminary data.</text>
</comment>
<evidence type="ECO:0000256" key="1">
    <source>
        <dbReference type="SAM" id="SignalP"/>
    </source>
</evidence>
<sequence length="181" mass="19493">MTTLTNPRRAALLAALLMTFAVLALGRTATPADAATPTCSKPVGLTLASGSKLFIHDDDSSFLYSGADEATFNLSGIAVKPLGCGTTRTTHFERCVDEVRVETDIKVQRPAVATADLIVDVYSTLYEGVTCATEDKDGTMHARYYVSPGDDFHGWFTTYNEDELSGDVGRTELLMRSDVLA</sequence>
<evidence type="ECO:0000313" key="2">
    <source>
        <dbReference type="EMBL" id="MDA0142113.1"/>
    </source>
</evidence>
<organism evidence="2 3">
    <name type="scientific">Solirubrobacter deserti</name>
    <dbReference type="NCBI Taxonomy" id="2282478"/>
    <lineage>
        <taxon>Bacteria</taxon>
        <taxon>Bacillati</taxon>
        <taxon>Actinomycetota</taxon>
        <taxon>Thermoleophilia</taxon>
        <taxon>Solirubrobacterales</taxon>
        <taxon>Solirubrobacteraceae</taxon>
        <taxon>Solirubrobacter</taxon>
    </lineage>
</organism>
<reference evidence="2" key="1">
    <citation type="submission" date="2022-10" db="EMBL/GenBank/DDBJ databases">
        <title>The WGS of Solirubrobacter sp. CPCC 204708.</title>
        <authorList>
            <person name="Jiang Z."/>
        </authorList>
    </citation>
    <scope>NUCLEOTIDE SEQUENCE</scope>
    <source>
        <strain evidence="2">CPCC 204708</strain>
    </source>
</reference>
<gene>
    <name evidence="2" type="ORF">OJ962_31810</name>
</gene>
<keyword evidence="3" id="KW-1185">Reference proteome</keyword>
<protein>
    <submittedName>
        <fullName evidence="2">Uncharacterized protein</fullName>
    </submittedName>
</protein>
<keyword evidence="1" id="KW-0732">Signal</keyword>
<evidence type="ECO:0000313" key="3">
    <source>
        <dbReference type="Proteomes" id="UP001147700"/>
    </source>
</evidence>
<feature type="chain" id="PRO_5045288728" evidence="1">
    <location>
        <begin position="35"/>
        <end position="181"/>
    </location>
</feature>
<name>A0ABT4RU54_9ACTN</name>
<feature type="signal peptide" evidence="1">
    <location>
        <begin position="1"/>
        <end position="34"/>
    </location>
</feature>